<sequence>MTSCPQRRRACSCSGGRSRAASSTSRTACGSCCMERGRVTGSWTSADDELSTAAQSLQLFWWKVTGGVVDVTYCVWLVLLALLLCPFDIHPMLLTIQVDMRDGRQINKAVAGGFLATLTMFTVTAALAARRYGLDVSNNILQGLPPSIALYVLVLLVTLQLCLSSASVPRFDLVMGLVGSTLTGPLMFIFPPIFFLKLCYLKSQMKFYGDTDDDYNIKWYDVVLSLIVITMGVAATVVATYSSWANSINYATYSPPCLVNATLAARSFLNDL</sequence>
<gene>
    <name evidence="7" type="ORF">OBRU01_14123</name>
</gene>
<evidence type="ECO:0000259" key="6">
    <source>
        <dbReference type="Pfam" id="PF01490"/>
    </source>
</evidence>
<keyword evidence="4 5" id="KW-0472">Membrane</keyword>
<feature type="domain" description="Amino acid transporter transmembrane" evidence="6">
    <location>
        <begin position="152"/>
        <end position="236"/>
    </location>
</feature>
<evidence type="ECO:0000256" key="5">
    <source>
        <dbReference type="SAM" id="Phobius"/>
    </source>
</evidence>
<evidence type="ECO:0000256" key="2">
    <source>
        <dbReference type="ARBA" id="ARBA00022692"/>
    </source>
</evidence>
<comment type="caution">
    <text evidence="7">The sequence shown here is derived from an EMBL/GenBank/DDBJ whole genome shotgun (WGS) entry which is preliminary data.</text>
</comment>
<dbReference type="EMBL" id="JTDY01002385">
    <property type="protein sequence ID" value="KOB71531.1"/>
    <property type="molecule type" value="Genomic_DNA"/>
</dbReference>
<organism evidence="7 8">
    <name type="scientific">Operophtera brumata</name>
    <name type="common">Winter moth</name>
    <name type="synonym">Phalaena brumata</name>
    <dbReference type="NCBI Taxonomy" id="104452"/>
    <lineage>
        <taxon>Eukaryota</taxon>
        <taxon>Metazoa</taxon>
        <taxon>Ecdysozoa</taxon>
        <taxon>Arthropoda</taxon>
        <taxon>Hexapoda</taxon>
        <taxon>Insecta</taxon>
        <taxon>Pterygota</taxon>
        <taxon>Neoptera</taxon>
        <taxon>Endopterygota</taxon>
        <taxon>Lepidoptera</taxon>
        <taxon>Glossata</taxon>
        <taxon>Ditrysia</taxon>
        <taxon>Geometroidea</taxon>
        <taxon>Geometridae</taxon>
        <taxon>Larentiinae</taxon>
        <taxon>Operophtera</taxon>
    </lineage>
</organism>
<feature type="transmembrane region" description="Helical" evidence="5">
    <location>
        <begin position="109"/>
        <end position="128"/>
    </location>
</feature>
<evidence type="ECO:0000256" key="4">
    <source>
        <dbReference type="ARBA" id="ARBA00023136"/>
    </source>
</evidence>
<dbReference type="GO" id="GO:0016020">
    <property type="term" value="C:membrane"/>
    <property type="evidence" value="ECO:0007669"/>
    <property type="project" value="UniProtKB-SubCell"/>
</dbReference>
<dbReference type="AlphaFoldDB" id="A0A0L7L8C1"/>
<accession>A0A0L7L8C1</accession>
<dbReference type="InterPro" id="IPR013057">
    <property type="entry name" value="AA_transpt_TM"/>
</dbReference>
<dbReference type="Pfam" id="PF01490">
    <property type="entry name" value="Aa_trans"/>
    <property type="match status" value="1"/>
</dbReference>
<feature type="transmembrane region" description="Helical" evidence="5">
    <location>
        <begin position="148"/>
        <end position="168"/>
    </location>
</feature>
<keyword evidence="3 5" id="KW-1133">Transmembrane helix</keyword>
<keyword evidence="2 5" id="KW-0812">Transmembrane</keyword>
<evidence type="ECO:0000313" key="7">
    <source>
        <dbReference type="EMBL" id="KOB71531.1"/>
    </source>
</evidence>
<evidence type="ECO:0000256" key="1">
    <source>
        <dbReference type="ARBA" id="ARBA00004370"/>
    </source>
</evidence>
<reference evidence="7 8" key="1">
    <citation type="journal article" date="2015" name="Genome Biol. Evol.">
        <title>The genome of winter moth (Operophtera brumata) provides a genomic perspective on sexual dimorphism and phenology.</title>
        <authorList>
            <person name="Derks M.F."/>
            <person name="Smit S."/>
            <person name="Salis L."/>
            <person name="Schijlen E."/>
            <person name="Bossers A."/>
            <person name="Mateman C."/>
            <person name="Pijl A.S."/>
            <person name="de Ridder D."/>
            <person name="Groenen M.A."/>
            <person name="Visser M.E."/>
            <person name="Megens H.J."/>
        </authorList>
    </citation>
    <scope>NUCLEOTIDE SEQUENCE [LARGE SCALE GENOMIC DNA]</scope>
    <source>
        <strain evidence="7">WM2013NL</strain>
        <tissue evidence="7">Head and thorax</tissue>
    </source>
</reference>
<keyword evidence="8" id="KW-1185">Reference proteome</keyword>
<protein>
    <submittedName>
        <fullName evidence="7">Vesicular inhibitory amino acid transporter</fullName>
    </submittedName>
</protein>
<name>A0A0L7L8C1_OPEBR</name>
<evidence type="ECO:0000256" key="3">
    <source>
        <dbReference type="ARBA" id="ARBA00022989"/>
    </source>
</evidence>
<feature type="transmembrane region" description="Helical" evidence="5">
    <location>
        <begin position="68"/>
        <end position="89"/>
    </location>
</feature>
<evidence type="ECO:0000313" key="8">
    <source>
        <dbReference type="Proteomes" id="UP000037510"/>
    </source>
</evidence>
<comment type="subcellular location">
    <subcellularLocation>
        <location evidence="1">Membrane</location>
    </subcellularLocation>
</comment>
<feature type="transmembrane region" description="Helical" evidence="5">
    <location>
        <begin position="222"/>
        <end position="244"/>
    </location>
</feature>
<proteinExistence type="predicted"/>
<feature type="transmembrane region" description="Helical" evidence="5">
    <location>
        <begin position="174"/>
        <end position="201"/>
    </location>
</feature>
<dbReference type="Proteomes" id="UP000037510">
    <property type="component" value="Unassembled WGS sequence"/>
</dbReference>
<dbReference type="STRING" id="104452.A0A0L7L8C1"/>